<keyword evidence="7 11" id="KW-0560">Oxidoreductase</keyword>
<dbReference type="PANTHER" id="PTHR47946:SF6">
    <property type="entry name" value="CYTOCHROME P450 78A7"/>
    <property type="match status" value="1"/>
</dbReference>
<dbReference type="GO" id="GO:0048608">
    <property type="term" value="P:reproductive structure development"/>
    <property type="evidence" value="ECO:0007669"/>
    <property type="project" value="UniProtKB-ARBA"/>
</dbReference>
<keyword evidence="12" id="KW-1133">Transmembrane helix</keyword>
<comment type="similarity">
    <text evidence="2 11">Belongs to the cytochrome P450 family.</text>
</comment>
<keyword evidence="14" id="KW-1185">Reference proteome</keyword>
<keyword evidence="4" id="KW-0341">Growth regulation</keyword>
<feature type="transmembrane region" description="Helical" evidence="12">
    <location>
        <begin position="30"/>
        <end position="50"/>
    </location>
</feature>
<evidence type="ECO:0000256" key="1">
    <source>
        <dbReference type="ARBA" id="ARBA00001971"/>
    </source>
</evidence>
<dbReference type="InterPro" id="IPR036396">
    <property type="entry name" value="Cyt_P450_sf"/>
</dbReference>
<dbReference type="PRINTS" id="PR00385">
    <property type="entry name" value="P450"/>
</dbReference>
<evidence type="ECO:0000256" key="8">
    <source>
        <dbReference type="ARBA" id="ARBA00023004"/>
    </source>
</evidence>
<evidence type="ECO:0000256" key="10">
    <source>
        <dbReference type="PIRSR" id="PIRSR602401-1"/>
    </source>
</evidence>
<evidence type="ECO:0000256" key="5">
    <source>
        <dbReference type="ARBA" id="ARBA00022617"/>
    </source>
</evidence>
<comment type="caution">
    <text evidence="13">The sequence shown here is derived from an EMBL/GenBank/DDBJ whole genome shotgun (WGS) entry which is preliminary data.</text>
</comment>
<dbReference type="PRINTS" id="PR00463">
    <property type="entry name" value="EP450I"/>
</dbReference>
<organism evidence="13 14">
    <name type="scientific">Trapa incisa</name>
    <dbReference type="NCBI Taxonomy" id="236973"/>
    <lineage>
        <taxon>Eukaryota</taxon>
        <taxon>Viridiplantae</taxon>
        <taxon>Streptophyta</taxon>
        <taxon>Embryophyta</taxon>
        <taxon>Tracheophyta</taxon>
        <taxon>Spermatophyta</taxon>
        <taxon>Magnoliopsida</taxon>
        <taxon>eudicotyledons</taxon>
        <taxon>Gunneridae</taxon>
        <taxon>Pentapetalae</taxon>
        <taxon>rosids</taxon>
        <taxon>malvids</taxon>
        <taxon>Myrtales</taxon>
        <taxon>Lythraceae</taxon>
        <taxon>Trapa</taxon>
    </lineage>
</organism>
<dbReference type="Proteomes" id="UP001345219">
    <property type="component" value="Chromosome 5"/>
</dbReference>
<dbReference type="AlphaFoldDB" id="A0AAN7Q7Q3"/>
<dbReference type="InterPro" id="IPR051996">
    <property type="entry name" value="Cytochrome_P450_78A"/>
</dbReference>
<dbReference type="GO" id="GO:0020037">
    <property type="term" value="F:heme binding"/>
    <property type="evidence" value="ECO:0007669"/>
    <property type="project" value="InterPro"/>
</dbReference>
<evidence type="ECO:0000256" key="2">
    <source>
        <dbReference type="ARBA" id="ARBA00010617"/>
    </source>
</evidence>
<reference evidence="13 14" key="1">
    <citation type="journal article" date="2023" name="Hortic Res">
        <title>Pangenome of water caltrop reveals structural variations and asymmetric subgenome divergence after allopolyploidization.</title>
        <authorList>
            <person name="Zhang X."/>
            <person name="Chen Y."/>
            <person name="Wang L."/>
            <person name="Yuan Y."/>
            <person name="Fang M."/>
            <person name="Shi L."/>
            <person name="Lu R."/>
            <person name="Comes H.P."/>
            <person name="Ma Y."/>
            <person name="Chen Y."/>
            <person name="Huang G."/>
            <person name="Zhou Y."/>
            <person name="Zheng Z."/>
            <person name="Qiu Y."/>
        </authorList>
    </citation>
    <scope>NUCLEOTIDE SEQUENCE [LARGE SCALE GENOMIC DNA]</scope>
    <source>
        <tissue evidence="13">Roots</tissue>
    </source>
</reference>
<dbReference type="GO" id="GO:0005506">
    <property type="term" value="F:iron ion binding"/>
    <property type="evidence" value="ECO:0007669"/>
    <property type="project" value="InterPro"/>
</dbReference>
<dbReference type="InterPro" id="IPR001128">
    <property type="entry name" value="Cyt_P450"/>
</dbReference>
<evidence type="ECO:0000256" key="12">
    <source>
        <dbReference type="SAM" id="Phobius"/>
    </source>
</evidence>
<evidence type="ECO:0000256" key="6">
    <source>
        <dbReference type="ARBA" id="ARBA00022723"/>
    </source>
</evidence>
<dbReference type="InterPro" id="IPR017972">
    <property type="entry name" value="Cyt_P450_CS"/>
</dbReference>
<dbReference type="PANTHER" id="PTHR47946">
    <property type="entry name" value="CYTOCHROME P450 78A7-RELATED"/>
    <property type="match status" value="1"/>
</dbReference>
<dbReference type="PROSITE" id="PS00086">
    <property type="entry name" value="CYTOCHROME_P450"/>
    <property type="match status" value="1"/>
</dbReference>
<dbReference type="EMBL" id="JAXIOK010000010">
    <property type="protein sequence ID" value="KAK4760952.1"/>
    <property type="molecule type" value="Genomic_DNA"/>
</dbReference>
<evidence type="ECO:0000256" key="11">
    <source>
        <dbReference type="RuleBase" id="RU000461"/>
    </source>
</evidence>
<keyword evidence="9 11" id="KW-0503">Monooxygenase</keyword>
<keyword evidence="6 10" id="KW-0479">Metal-binding</keyword>
<evidence type="ECO:0008006" key="15">
    <source>
        <dbReference type="Google" id="ProtNLM"/>
    </source>
</evidence>
<dbReference type="FunFam" id="1.10.630.10:FF:000016">
    <property type="entry name" value="Cytochrome P450 78A5"/>
    <property type="match status" value="1"/>
</dbReference>
<evidence type="ECO:0000256" key="3">
    <source>
        <dbReference type="ARBA" id="ARBA00022473"/>
    </source>
</evidence>
<dbReference type="Gene3D" id="1.10.630.10">
    <property type="entry name" value="Cytochrome P450"/>
    <property type="match status" value="1"/>
</dbReference>
<keyword evidence="12" id="KW-0812">Transmembrane</keyword>
<keyword evidence="8 10" id="KW-0408">Iron</keyword>
<evidence type="ECO:0000313" key="14">
    <source>
        <dbReference type="Proteomes" id="UP001345219"/>
    </source>
</evidence>
<dbReference type="CDD" id="cd11076">
    <property type="entry name" value="CYP78"/>
    <property type="match status" value="1"/>
</dbReference>
<evidence type="ECO:0000256" key="4">
    <source>
        <dbReference type="ARBA" id="ARBA00022604"/>
    </source>
</evidence>
<evidence type="ECO:0000313" key="13">
    <source>
        <dbReference type="EMBL" id="KAK4760952.1"/>
    </source>
</evidence>
<keyword evidence="12" id="KW-0472">Membrane</keyword>
<dbReference type="SUPFAM" id="SSF48264">
    <property type="entry name" value="Cytochrome P450"/>
    <property type="match status" value="1"/>
</dbReference>
<dbReference type="GO" id="GO:0004497">
    <property type="term" value="F:monooxygenase activity"/>
    <property type="evidence" value="ECO:0007669"/>
    <property type="project" value="UniProtKB-KW"/>
</dbReference>
<dbReference type="InterPro" id="IPR002401">
    <property type="entry name" value="Cyt_P450_E_grp-I"/>
</dbReference>
<name>A0AAN7Q7Q3_9MYRT</name>
<feature type="binding site" description="axial binding residue" evidence="10">
    <location>
        <position position="480"/>
    </location>
    <ligand>
        <name>heme</name>
        <dbReference type="ChEBI" id="CHEBI:30413"/>
    </ligand>
    <ligandPart>
        <name>Fe</name>
        <dbReference type="ChEBI" id="CHEBI:18248"/>
    </ligandPart>
</feature>
<gene>
    <name evidence="13" type="ORF">SAY87_005845</name>
</gene>
<dbReference type="GO" id="GO:0016705">
    <property type="term" value="F:oxidoreductase activity, acting on paired donors, with incorporation or reduction of molecular oxygen"/>
    <property type="evidence" value="ECO:0007669"/>
    <property type="project" value="InterPro"/>
</dbReference>
<keyword evidence="5 10" id="KW-0349">Heme</keyword>
<comment type="cofactor">
    <cofactor evidence="1 10">
        <name>heme</name>
        <dbReference type="ChEBI" id="CHEBI:30413"/>
    </cofactor>
</comment>
<protein>
    <recommendedName>
        <fullName evidence="15">Cytochrome P450</fullName>
    </recommendedName>
</protein>
<accession>A0AAN7Q7Q3</accession>
<proteinExistence type="inferred from homology"/>
<evidence type="ECO:0000256" key="7">
    <source>
        <dbReference type="ARBA" id="ARBA00023002"/>
    </source>
</evidence>
<keyword evidence="3" id="KW-0217">Developmental protein</keyword>
<dbReference type="Pfam" id="PF00067">
    <property type="entry name" value="p450"/>
    <property type="match status" value="1"/>
</dbReference>
<evidence type="ECO:0000256" key="9">
    <source>
        <dbReference type="ARBA" id="ARBA00023033"/>
    </source>
</evidence>
<sequence length="535" mass="59109">MAIGMVSKDTCWWAFTLPAFVKCDNLHDPYVTVSLLLAILSVGILSWVLSPGGSAWRDGRSRVGRIAIPGLRGLPVLGSLLTLSRGLAHRSLAAAAWSKAGRRQLMAFSLGQTPVVVASDPSTAREVLTSPYFADRPLKQSARSLMFGRAIGFAPSGTYWRLLRRIASSHLFSPKRISAHEPGRQLDCNKMVTDIAAEQASLGHVSLREHLQLASLNNIVGSVFGKRYDPLVDGHEMSELTSMVREGFELLGAFNWCDHLTWLSYLYDPHRITKRCAKLVPRVSSFVRSMIASHRARMGSEKLSDGSDFIDVLLSLDGEEKLDEDDMVAVLWEMIFRGTDTTALLTEWVMAELVLNPEAQRRLQTELDSAAATIGTCALADSYVARLPYLQAVVKETLRLHPPGPLLSWARLSTSDVQLSNGMVVPAHTTAMVNMWAITHDPTVWSDPLVFKPDRFLEADVDVRGGDLRLAPFGAGRRVCPGKNLGLVTVARWVAELAYRFEWVAEPEHPVDLSEVLKLSCEMKHPLRAKAVPRN</sequence>